<keyword evidence="2" id="KW-0732">Signal</keyword>
<feature type="signal peptide" evidence="2">
    <location>
        <begin position="1"/>
        <end position="33"/>
    </location>
</feature>
<organism evidence="3 4">
    <name type="scientific">Paraburkholderia susongensis</name>
    <dbReference type="NCBI Taxonomy" id="1515439"/>
    <lineage>
        <taxon>Bacteria</taxon>
        <taxon>Pseudomonadati</taxon>
        <taxon>Pseudomonadota</taxon>
        <taxon>Betaproteobacteria</taxon>
        <taxon>Burkholderiales</taxon>
        <taxon>Burkholderiaceae</taxon>
        <taxon>Paraburkholderia</taxon>
    </lineage>
</organism>
<accession>A0A1X7KSR6</accession>
<evidence type="ECO:0000256" key="2">
    <source>
        <dbReference type="SAM" id="SignalP"/>
    </source>
</evidence>
<feature type="chain" id="PRO_5012982280" description="DUF4148 domain-containing protein" evidence="2">
    <location>
        <begin position="34"/>
        <end position="184"/>
    </location>
</feature>
<dbReference type="AlphaFoldDB" id="A0A1X7KSR6"/>
<evidence type="ECO:0000313" key="3">
    <source>
        <dbReference type="EMBL" id="SMG44312.1"/>
    </source>
</evidence>
<dbReference type="EMBL" id="FXAT01000004">
    <property type="protein sequence ID" value="SMG44312.1"/>
    <property type="molecule type" value="Genomic_DNA"/>
</dbReference>
<keyword evidence="4" id="KW-1185">Reference proteome</keyword>
<evidence type="ECO:0008006" key="5">
    <source>
        <dbReference type="Google" id="ProtNLM"/>
    </source>
</evidence>
<reference evidence="4" key="1">
    <citation type="submission" date="2017-04" db="EMBL/GenBank/DDBJ databases">
        <authorList>
            <person name="Varghese N."/>
            <person name="Submissions S."/>
        </authorList>
    </citation>
    <scope>NUCLEOTIDE SEQUENCE [LARGE SCALE GENOMIC DNA]</scope>
    <source>
        <strain evidence="4">LMG 29540</strain>
    </source>
</reference>
<gene>
    <name evidence="3" type="ORF">SAMN06265784_104251</name>
</gene>
<feature type="region of interest" description="Disordered" evidence="1">
    <location>
        <begin position="79"/>
        <end position="184"/>
    </location>
</feature>
<protein>
    <recommendedName>
        <fullName evidence="5">DUF4148 domain-containing protein</fullName>
    </recommendedName>
</protein>
<proteinExistence type="predicted"/>
<evidence type="ECO:0000313" key="4">
    <source>
        <dbReference type="Proteomes" id="UP000193228"/>
    </source>
</evidence>
<name>A0A1X7KSR6_9BURK</name>
<sequence>MSAPIQLAIQPAAVRARAWMFAAVAICATPAFAFAQNDAAPAAPNAAAAAANSYAGNRITYGKGLQTPAERTAKNRNAEQDLLGAPPEYGLGDNPEGNTDDAQRKALLDERRMTVLGQMPNAKAANAKLGKTQRNAPAAGDPMRAPNQTDRPNAANGAPPRGAPKEAYADPYGGAKRAVYRSPW</sequence>
<feature type="compositionally biased region" description="Basic and acidic residues" evidence="1">
    <location>
        <begin position="101"/>
        <end position="113"/>
    </location>
</feature>
<dbReference type="Proteomes" id="UP000193228">
    <property type="component" value="Unassembled WGS sequence"/>
</dbReference>
<evidence type="ECO:0000256" key="1">
    <source>
        <dbReference type="SAM" id="MobiDB-lite"/>
    </source>
</evidence>
<feature type="compositionally biased region" description="Low complexity" evidence="1">
    <location>
        <begin position="151"/>
        <end position="160"/>
    </location>
</feature>
<dbReference type="OrthoDB" id="9029221at2"/>
<dbReference type="RefSeq" id="WP_085483992.1">
    <property type="nucleotide sequence ID" value="NZ_FXAT01000004.1"/>
</dbReference>